<feature type="compositionally biased region" description="Polar residues" evidence="6">
    <location>
        <begin position="157"/>
        <end position="183"/>
    </location>
</feature>
<feature type="compositionally biased region" description="Polar residues" evidence="6">
    <location>
        <begin position="285"/>
        <end position="295"/>
    </location>
</feature>
<evidence type="ECO:0000313" key="9">
    <source>
        <dbReference type="Proteomes" id="UP000777482"/>
    </source>
</evidence>
<comment type="subcellular location">
    <subcellularLocation>
        <location evidence="1">Nucleus</location>
    </subcellularLocation>
</comment>
<feature type="compositionally biased region" description="Basic and acidic residues" evidence="6">
    <location>
        <begin position="113"/>
        <end position="123"/>
    </location>
</feature>
<feature type="region of interest" description="Disordered" evidence="6">
    <location>
        <begin position="481"/>
        <end position="638"/>
    </location>
</feature>
<keyword evidence="4" id="KW-0804">Transcription</keyword>
<feature type="compositionally biased region" description="Polar residues" evidence="6">
    <location>
        <begin position="564"/>
        <end position="583"/>
    </location>
</feature>
<feature type="compositionally biased region" description="Low complexity" evidence="6">
    <location>
        <begin position="601"/>
        <end position="614"/>
    </location>
</feature>
<evidence type="ECO:0000256" key="2">
    <source>
        <dbReference type="ARBA" id="ARBA00023015"/>
    </source>
</evidence>
<dbReference type="AlphaFoldDB" id="A0A9P7B2N7"/>
<feature type="compositionally biased region" description="Pro residues" evidence="6">
    <location>
        <begin position="489"/>
        <end position="501"/>
    </location>
</feature>
<feature type="compositionally biased region" description="Low complexity" evidence="6">
    <location>
        <begin position="257"/>
        <end position="270"/>
    </location>
</feature>
<feature type="compositionally biased region" description="Acidic residues" evidence="6">
    <location>
        <begin position="333"/>
        <end position="344"/>
    </location>
</feature>
<feature type="domain" description="MADS-box" evidence="7">
    <location>
        <begin position="391"/>
        <end position="451"/>
    </location>
</feature>
<sequence>MAGSRPVPGREISSLPRHSPSEPHPAAAERVKGYARRQRSRLQNVPTRYEACVGSSLSFIFWLKKLTCPPAWYHARAGGRRRVVDPLPNSLGFRPRTTTPGTVKDSVVATEDQTSRCEQEPRRTSVSSEKLPAFRPKAVLPIPEGRRASAVAIRQVLQRTPRSAEQNGTRETTSSAPTKSVSSRAGKAMNSAAQPQQSPASAPDDPTRSVLGYPTVDATTYSLGEPYPLTAPHSTDHSPEHLSAPLPLGHQLHSRYHPQQQHQQQQQQLPSPSPLSPTFPTTSQNPFETGTSDTLDLNVGPSQPAGRSVGGAAQGGRQAPSIVAFNPDQAGSGEDEDEDDDDDSGASKKKRKTRTGAARSSTKKKAGKVNTETGSGDGVAGGSGSGKEDLEPRRKIEIGYIEKKEKRHITFSKRKAGIMKKAYELATLTGTEVLLLVVSETGIVYTFTTTKFQPLVGANPDGSPSEGQRLIQQCLAVDPDDVESSNYISPPPDGPLLPLPPSARKRPFEANSSAHGGQIALRTRQQRPKNKARPPPIGVPPRNAMPPDAAHPSLPTPGIHATLDQMSVGDNNSGPPTPRQQHSGHPLRGLPIPPPPPPPSHAAGGMAGPSAGSYPPSPSYPPGAAPHGRGGHRHHAELHSPLHPSQEYAEMMDRNHLGGHYGGPPPPSQQQHMDYPPPPALGYGSHQLPPPPPPLHHRNSVHSLESYSTQPMQPPHPQQSRMHVYPSSQAQSHPSSQQQQQQQQHLYSHPYSSHQHPSGYASHHHTNSNPYDQPTGGSPRQPPLRRSATNGHVPQQQQQTIYGGPPPTSAPPLPSPGLHSRGSIDEDMQMLSPTQSAGTGGGGGGGGGGGVGGGRGSASAGVGAEDVGLGGGGGGGYGQHQQPPSQHILERRHSLATTTAGMMYDHHHHHHHSHHGGGGDGRMGAGPSAIGGTPSSQQQQQMEGGGEDAYMRR</sequence>
<evidence type="ECO:0000256" key="5">
    <source>
        <dbReference type="ARBA" id="ARBA00023242"/>
    </source>
</evidence>
<reference evidence="8 9" key="1">
    <citation type="submission" date="2020-11" db="EMBL/GenBank/DDBJ databases">
        <title>Kefir isolates.</title>
        <authorList>
            <person name="Marcisauskas S."/>
            <person name="Kim Y."/>
            <person name="Blasche S."/>
        </authorList>
    </citation>
    <scope>NUCLEOTIDE SEQUENCE [LARGE SCALE GENOMIC DNA]</scope>
    <source>
        <strain evidence="8 9">KR</strain>
    </source>
</reference>
<dbReference type="InterPro" id="IPR036879">
    <property type="entry name" value="TF_MADSbox_sf"/>
</dbReference>
<dbReference type="InterPro" id="IPR050142">
    <property type="entry name" value="MADS-box/MEF2_TF"/>
</dbReference>
<feature type="region of interest" description="Disordered" evidence="6">
    <location>
        <begin position="1"/>
        <end position="35"/>
    </location>
</feature>
<evidence type="ECO:0000256" key="6">
    <source>
        <dbReference type="SAM" id="MobiDB-lite"/>
    </source>
</evidence>
<feature type="compositionally biased region" description="Low complexity" evidence="6">
    <location>
        <begin position="725"/>
        <end position="758"/>
    </location>
</feature>
<dbReference type="GO" id="GO:0046983">
    <property type="term" value="F:protein dimerization activity"/>
    <property type="evidence" value="ECO:0007669"/>
    <property type="project" value="InterPro"/>
</dbReference>
<dbReference type="SMART" id="SM00432">
    <property type="entry name" value="MADS"/>
    <property type="match status" value="1"/>
</dbReference>
<feature type="compositionally biased region" description="Polar residues" evidence="6">
    <location>
        <begin position="787"/>
        <end position="801"/>
    </location>
</feature>
<dbReference type="OrthoDB" id="2284405at2759"/>
<dbReference type="PRINTS" id="PR00404">
    <property type="entry name" value="MADSDOMAIN"/>
</dbReference>
<feature type="compositionally biased region" description="Gly residues" evidence="6">
    <location>
        <begin position="375"/>
        <end position="385"/>
    </location>
</feature>
<comment type="caution">
    <text evidence="8">The sequence shown here is derived from an EMBL/GenBank/DDBJ whole genome shotgun (WGS) entry which is preliminary data.</text>
</comment>
<keyword evidence="2" id="KW-0805">Transcription regulation</keyword>
<feature type="region of interest" description="Disordered" evidence="6">
    <location>
        <begin position="907"/>
        <end position="953"/>
    </location>
</feature>
<dbReference type="CDD" id="cd00120">
    <property type="entry name" value="MADS"/>
    <property type="match status" value="1"/>
</dbReference>
<dbReference type="SUPFAM" id="SSF55455">
    <property type="entry name" value="SRF-like"/>
    <property type="match status" value="1"/>
</dbReference>
<proteinExistence type="predicted"/>
<dbReference type="EMBL" id="PUHQ01000127">
    <property type="protein sequence ID" value="KAG0655186.1"/>
    <property type="molecule type" value="Genomic_DNA"/>
</dbReference>
<evidence type="ECO:0000256" key="4">
    <source>
        <dbReference type="ARBA" id="ARBA00023163"/>
    </source>
</evidence>
<feature type="compositionally biased region" description="Pro residues" evidence="6">
    <location>
        <begin position="804"/>
        <end position="815"/>
    </location>
</feature>
<feature type="compositionally biased region" description="Low complexity" evidence="6">
    <location>
        <begin position="191"/>
        <end position="203"/>
    </location>
</feature>
<dbReference type="Pfam" id="PF00319">
    <property type="entry name" value="SRF-TF"/>
    <property type="match status" value="1"/>
</dbReference>
<feature type="compositionally biased region" description="Polar residues" evidence="6">
    <location>
        <begin position="701"/>
        <end position="711"/>
    </location>
</feature>
<dbReference type="FunFam" id="3.40.1810.10:FF:000002">
    <property type="entry name" value="Serum response factor b"/>
    <property type="match status" value="1"/>
</dbReference>
<dbReference type="GO" id="GO:0045944">
    <property type="term" value="P:positive regulation of transcription by RNA polymerase II"/>
    <property type="evidence" value="ECO:0007669"/>
    <property type="project" value="UniProtKB-ARBA"/>
</dbReference>
<evidence type="ECO:0000256" key="3">
    <source>
        <dbReference type="ARBA" id="ARBA00023125"/>
    </source>
</evidence>
<name>A0A9P7B2N7_RHOMI</name>
<feature type="compositionally biased region" description="Low complexity" evidence="6">
    <location>
        <begin position="857"/>
        <end position="867"/>
    </location>
</feature>
<evidence type="ECO:0000259" key="7">
    <source>
        <dbReference type="PROSITE" id="PS50066"/>
    </source>
</evidence>
<dbReference type="Proteomes" id="UP000777482">
    <property type="component" value="Unassembled WGS sequence"/>
</dbReference>
<dbReference type="PROSITE" id="PS50066">
    <property type="entry name" value="MADS_BOX_2"/>
    <property type="match status" value="1"/>
</dbReference>
<dbReference type="InterPro" id="IPR002100">
    <property type="entry name" value="TF_MADSbox"/>
</dbReference>
<accession>A0A9P7B2N7</accession>
<feature type="region of interest" description="Disordered" evidence="6">
    <location>
        <begin position="157"/>
        <end position="391"/>
    </location>
</feature>
<feature type="region of interest" description="Disordered" evidence="6">
    <location>
        <begin position="91"/>
        <end position="132"/>
    </location>
</feature>
<organism evidence="8 9">
    <name type="scientific">Rhodotorula mucilaginosa</name>
    <name type="common">Yeast</name>
    <name type="synonym">Rhodotorula rubra</name>
    <dbReference type="NCBI Taxonomy" id="5537"/>
    <lineage>
        <taxon>Eukaryota</taxon>
        <taxon>Fungi</taxon>
        <taxon>Dikarya</taxon>
        <taxon>Basidiomycota</taxon>
        <taxon>Pucciniomycotina</taxon>
        <taxon>Microbotryomycetes</taxon>
        <taxon>Sporidiobolales</taxon>
        <taxon>Sporidiobolaceae</taxon>
        <taxon>Rhodotorula</taxon>
    </lineage>
</organism>
<evidence type="ECO:0000256" key="1">
    <source>
        <dbReference type="ARBA" id="ARBA00004123"/>
    </source>
</evidence>
<dbReference type="GO" id="GO:0003677">
    <property type="term" value="F:DNA binding"/>
    <property type="evidence" value="ECO:0007669"/>
    <property type="project" value="UniProtKB-KW"/>
</dbReference>
<keyword evidence="9" id="KW-1185">Reference proteome</keyword>
<feature type="compositionally biased region" description="Gly residues" evidence="6">
    <location>
        <begin position="838"/>
        <end position="856"/>
    </location>
</feature>
<dbReference type="Gene3D" id="3.40.1810.10">
    <property type="entry name" value="Transcription factor, MADS-box"/>
    <property type="match status" value="1"/>
</dbReference>
<evidence type="ECO:0000313" key="8">
    <source>
        <dbReference type="EMBL" id="KAG0655186.1"/>
    </source>
</evidence>
<gene>
    <name evidence="8" type="primary">WDR26_1</name>
    <name evidence="8" type="ORF">C6P46_001112</name>
</gene>
<feature type="compositionally biased region" description="Pro residues" evidence="6">
    <location>
        <begin position="615"/>
        <end position="624"/>
    </location>
</feature>
<keyword evidence="5" id="KW-0539">Nucleus</keyword>
<feature type="region of interest" description="Disordered" evidence="6">
    <location>
        <begin position="655"/>
        <end position="888"/>
    </location>
</feature>
<dbReference type="GO" id="GO:0005634">
    <property type="term" value="C:nucleus"/>
    <property type="evidence" value="ECO:0007669"/>
    <property type="project" value="UniProtKB-SubCell"/>
</dbReference>
<feature type="compositionally biased region" description="Gly residues" evidence="6">
    <location>
        <begin position="868"/>
        <end position="878"/>
    </location>
</feature>
<keyword evidence="3" id="KW-0238">DNA-binding</keyword>
<protein>
    <submittedName>
        <fullName evidence="8">WD repeat-containing protein 26</fullName>
    </submittedName>
</protein>
<dbReference type="PANTHER" id="PTHR48019">
    <property type="entry name" value="SERUM RESPONSE FACTOR HOMOLOG"/>
    <property type="match status" value="1"/>
</dbReference>
<feature type="compositionally biased region" description="Polar residues" evidence="6">
    <location>
        <begin position="767"/>
        <end position="778"/>
    </location>
</feature>
<feature type="compositionally biased region" description="Pro residues" evidence="6">
    <location>
        <begin position="591"/>
        <end position="600"/>
    </location>
</feature>
<dbReference type="PROSITE" id="PS00350">
    <property type="entry name" value="MADS_BOX_1"/>
    <property type="match status" value="1"/>
</dbReference>